<dbReference type="Proteomes" id="UP000584642">
    <property type="component" value="Unassembled WGS sequence"/>
</dbReference>
<sequence>MKTLLLLRHGKSAWDDPALDDHDRPLAPRGTRAAGLVGRHLRGRGVRLDLVLCSTARRAADTAALTLAECAPDAPVEHERGLYLCGTPVLLQRLHDAPDSATSLMLVAHNPDMGALANLLVGEGDPPELTALAEKFPTGACAVLLFGVARWRDLEPGSGRLVEFVRPRKLA</sequence>
<dbReference type="EMBL" id="JABFDB010000001">
    <property type="protein sequence ID" value="NYZ18377.1"/>
    <property type="molecule type" value="Genomic_DNA"/>
</dbReference>
<gene>
    <name evidence="1" type="ORF">HND93_01530</name>
</gene>
<dbReference type="PANTHER" id="PTHR47623:SF1">
    <property type="entry name" value="OS09G0287300 PROTEIN"/>
    <property type="match status" value="1"/>
</dbReference>
<dbReference type="CDD" id="cd07040">
    <property type="entry name" value="HP"/>
    <property type="match status" value="1"/>
</dbReference>
<reference evidence="1 2" key="1">
    <citation type="submission" date="2020-05" db="EMBL/GenBank/DDBJ databases">
        <title>Azospirillum oleiclasticum sp. nov, a nitrogen-fixing and heavy crude oil-emulsifying bacterium isolated from the crude oil of Yumen Oilfield.</title>
        <authorList>
            <person name="Wu D."/>
            <person name="Cai M."/>
            <person name="Zhang X."/>
        </authorList>
    </citation>
    <scope>NUCLEOTIDE SEQUENCE [LARGE SCALE GENOMIC DNA]</scope>
    <source>
        <strain evidence="1 2">ROY-1-1-2</strain>
    </source>
</reference>
<accession>A0ABX2T237</accession>
<dbReference type="InterPro" id="IPR013078">
    <property type="entry name" value="His_Pase_superF_clade-1"/>
</dbReference>
<dbReference type="SUPFAM" id="SSF53254">
    <property type="entry name" value="Phosphoglycerate mutase-like"/>
    <property type="match status" value="1"/>
</dbReference>
<dbReference type="Pfam" id="PF00300">
    <property type="entry name" value="His_Phos_1"/>
    <property type="match status" value="1"/>
</dbReference>
<comment type="caution">
    <text evidence="1">The sequence shown here is derived from an EMBL/GenBank/DDBJ whole genome shotgun (WGS) entry which is preliminary data.</text>
</comment>
<dbReference type="Gene3D" id="3.40.50.1240">
    <property type="entry name" value="Phosphoglycerate mutase-like"/>
    <property type="match status" value="1"/>
</dbReference>
<evidence type="ECO:0000313" key="1">
    <source>
        <dbReference type="EMBL" id="NYZ18377.1"/>
    </source>
</evidence>
<keyword evidence="2" id="KW-1185">Reference proteome</keyword>
<dbReference type="SMART" id="SM00855">
    <property type="entry name" value="PGAM"/>
    <property type="match status" value="1"/>
</dbReference>
<proteinExistence type="predicted"/>
<name>A0ABX2T237_9PROT</name>
<evidence type="ECO:0000313" key="2">
    <source>
        <dbReference type="Proteomes" id="UP000584642"/>
    </source>
</evidence>
<protein>
    <submittedName>
        <fullName evidence="1">Histidine phosphatase family protein</fullName>
    </submittedName>
</protein>
<dbReference type="InterPro" id="IPR029033">
    <property type="entry name" value="His_PPase_superfam"/>
</dbReference>
<organism evidence="1 2">
    <name type="scientific">Azospirillum oleiclasticum</name>
    <dbReference type="NCBI Taxonomy" id="2735135"/>
    <lineage>
        <taxon>Bacteria</taxon>
        <taxon>Pseudomonadati</taxon>
        <taxon>Pseudomonadota</taxon>
        <taxon>Alphaproteobacteria</taxon>
        <taxon>Rhodospirillales</taxon>
        <taxon>Azospirillaceae</taxon>
        <taxon>Azospirillum</taxon>
    </lineage>
</organism>
<dbReference type="RefSeq" id="WP_180280126.1">
    <property type="nucleotide sequence ID" value="NZ_JABFDB010000001.1"/>
</dbReference>
<dbReference type="PANTHER" id="PTHR47623">
    <property type="entry name" value="OS09G0287300 PROTEIN"/>
    <property type="match status" value="1"/>
</dbReference>